<keyword evidence="10" id="KW-0539">Nucleus</keyword>
<evidence type="ECO:0000259" key="12">
    <source>
        <dbReference type="PROSITE" id="PS50048"/>
    </source>
</evidence>
<dbReference type="SMART" id="SM00066">
    <property type="entry name" value="GAL4"/>
    <property type="match status" value="1"/>
</dbReference>
<keyword evidence="6" id="KW-0805">Transcription regulation</keyword>
<dbReference type="EMBL" id="CCBN010000014">
    <property type="protein sequence ID" value="CDO56289.1"/>
    <property type="molecule type" value="Genomic_DNA"/>
</dbReference>
<feature type="domain" description="Zn(2)-C6 fungal-type" evidence="12">
    <location>
        <begin position="58"/>
        <end position="89"/>
    </location>
</feature>
<keyword evidence="8" id="KW-0010">Activator</keyword>
<keyword evidence="5" id="KW-0862">Zinc</keyword>
<feature type="region of interest" description="Disordered" evidence="11">
    <location>
        <begin position="362"/>
        <end position="416"/>
    </location>
</feature>
<feature type="compositionally biased region" description="Polar residues" evidence="11">
    <location>
        <begin position="274"/>
        <end position="283"/>
    </location>
</feature>
<sequence>MSEVQTNQNAQQPPLQPPPPTKPFSKTLAAAAAASEYPPGVVISPRTGKPKRRKATRACVHCQRTHLTCDNNRPCERCVERGFADTCRDGVRKKAKYLTDATEGGAKLADKAKKRDPQEPPPARPGSKLKAELKAEPEQIEFGKSPTTTANAPPDPDQLHHQHSQHSFATPHEPTKGILPYSGQSHQDNDNLMFSTATHAAAASSDPKIFPKRGWAADPGSPPQHSSTTNAGSGNKQFQSVSANLEYSLIGNIISNKPTTHLHATSPYIDAARSSVSPSSFTASEDRSPQQQLQQHPHHRQLEANLRMPVSNAKLNQYTLAYSPSATAHGQTFSEVLEAVETIENIQNKQNQNLHEWQLENAKNPKRPISFTIAKSPGGSTINSNNNSNINHDHNSLNFNPNMNNQTSGSGLSGGTMGPAGYGNNGNLNLAMYGARNSYNTDLASSLQNNVYFNQQVPQQQQQQQQPYQNRAPTQQQQQQLTKLPQSHLDRRQQSVGANGFLNSRTWDIEPADIYARVTQPYSYTSEYHQLTMYIRARFSHEDQLKIAKCIASYRPSFIACTNTLKEDDLIFMERCFQRTLMEYEKYISFSGTPTVVWRRTGQIAAVGREFCILTGWPLERLLSDNTFIVELMDDESALEYFEIFSSMAFGDSIGANMTECTLTTPQGKGIKTTSIWTLKRDVFGIPMMIIGNFLPILK</sequence>
<evidence type="ECO:0000256" key="7">
    <source>
        <dbReference type="ARBA" id="ARBA00023125"/>
    </source>
</evidence>
<dbReference type="Proteomes" id="UP000242525">
    <property type="component" value="Unassembled WGS sequence"/>
</dbReference>
<dbReference type="InterPro" id="IPR001138">
    <property type="entry name" value="Zn2Cys6_DnaBD"/>
</dbReference>
<protein>
    <submittedName>
        <fullName evidence="13">Similar to Saccharomyces cerevisiae YBR239C ERT1 Transcriptional regulator of nonfermentable carbon utilization</fullName>
    </submittedName>
</protein>
<evidence type="ECO:0000256" key="11">
    <source>
        <dbReference type="SAM" id="MobiDB-lite"/>
    </source>
</evidence>
<feature type="region of interest" description="Disordered" evidence="11">
    <location>
        <begin position="203"/>
        <end position="236"/>
    </location>
</feature>
<dbReference type="Pfam" id="PF24990">
    <property type="entry name" value="PAS_13"/>
    <property type="match status" value="2"/>
</dbReference>
<evidence type="ECO:0000256" key="4">
    <source>
        <dbReference type="ARBA" id="ARBA00022723"/>
    </source>
</evidence>
<dbReference type="InterPro" id="IPR056751">
    <property type="entry name" value="PAS_13"/>
</dbReference>
<name>A0A0J9XFZ1_GEOCN</name>
<keyword evidence="7" id="KW-0238">DNA-binding</keyword>
<feature type="compositionally biased region" description="Low complexity" evidence="11">
    <location>
        <begin position="380"/>
        <end position="390"/>
    </location>
</feature>
<dbReference type="OrthoDB" id="2538135at2759"/>
<organism evidence="13 14">
    <name type="scientific">Geotrichum candidum</name>
    <name type="common">Oospora lactis</name>
    <name type="synonym">Dipodascus geotrichum</name>
    <dbReference type="NCBI Taxonomy" id="1173061"/>
    <lineage>
        <taxon>Eukaryota</taxon>
        <taxon>Fungi</taxon>
        <taxon>Dikarya</taxon>
        <taxon>Ascomycota</taxon>
        <taxon>Saccharomycotina</taxon>
        <taxon>Dipodascomycetes</taxon>
        <taxon>Dipodascales</taxon>
        <taxon>Dipodascaceae</taxon>
        <taxon>Geotrichum</taxon>
    </lineage>
</organism>
<evidence type="ECO:0000313" key="13">
    <source>
        <dbReference type="EMBL" id="CDO56289.1"/>
    </source>
</evidence>
<dbReference type="CDD" id="cd00130">
    <property type="entry name" value="PAS"/>
    <property type="match status" value="1"/>
</dbReference>
<feature type="compositionally biased region" description="Basic and acidic residues" evidence="11">
    <location>
        <begin position="108"/>
        <end position="118"/>
    </location>
</feature>
<dbReference type="PANTHER" id="PTHR47659">
    <property type="entry name" value="ZN(II)2CYS6 TRANSCRIPTION FACTOR (EUROFUNG)-RELATED"/>
    <property type="match status" value="1"/>
</dbReference>
<feature type="compositionally biased region" description="Low complexity" evidence="11">
    <location>
        <begin position="457"/>
        <end position="486"/>
    </location>
</feature>
<feature type="region of interest" description="Disordered" evidence="11">
    <location>
        <begin position="99"/>
        <end position="190"/>
    </location>
</feature>
<dbReference type="GO" id="GO:0005634">
    <property type="term" value="C:nucleus"/>
    <property type="evidence" value="ECO:0007669"/>
    <property type="project" value="UniProtKB-SubCell"/>
</dbReference>
<dbReference type="GO" id="GO:0000981">
    <property type="term" value="F:DNA-binding transcription factor activity, RNA polymerase II-specific"/>
    <property type="evidence" value="ECO:0007669"/>
    <property type="project" value="InterPro"/>
</dbReference>
<dbReference type="PROSITE" id="PS50048">
    <property type="entry name" value="ZN2_CY6_FUNGAL_2"/>
    <property type="match status" value="1"/>
</dbReference>
<feature type="compositionally biased region" description="Low complexity" evidence="11">
    <location>
        <begin position="1"/>
        <end position="13"/>
    </location>
</feature>
<proteinExistence type="inferred from homology"/>
<dbReference type="AlphaFoldDB" id="A0A0J9XFZ1"/>
<feature type="region of interest" description="Disordered" evidence="11">
    <location>
        <begin position="457"/>
        <end position="490"/>
    </location>
</feature>
<evidence type="ECO:0000256" key="9">
    <source>
        <dbReference type="ARBA" id="ARBA00023163"/>
    </source>
</evidence>
<dbReference type="InterPro" id="IPR050335">
    <property type="entry name" value="ERT1_acuK_gluconeogen_tf"/>
</dbReference>
<comment type="subcellular location">
    <subcellularLocation>
        <location evidence="1">Nucleus</location>
    </subcellularLocation>
</comment>
<evidence type="ECO:0000256" key="3">
    <source>
        <dbReference type="ARBA" id="ARBA00022432"/>
    </source>
</evidence>
<evidence type="ECO:0000256" key="1">
    <source>
        <dbReference type="ARBA" id="ARBA00004123"/>
    </source>
</evidence>
<dbReference type="SUPFAM" id="SSF57701">
    <property type="entry name" value="Zn2/Cys6 DNA-binding domain"/>
    <property type="match status" value="1"/>
</dbReference>
<feature type="region of interest" description="Disordered" evidence="11">
    <location>
        <begin position="1"/>
        <end position="55"/>
    </location>
</feature>
<evidence type="ECO:0000313" key="14">
    <source>
        <dbReference type="Proteomes" id="UP000242525"/>
    </source>
</evidence>
<dbReference type="STRING" id="1173061.A0A0J9XFZ1"/>
<feature type="compositionally biased region" description="Polar residues" evidence="11">
    <location>
        <begin position="223"/>
        <end position="236"/>
    </location>
</feature>
<dbReference type="InterPro" id="IPR036864">
    <property type="entry name" value="Zn2-C6_fun-type_DNA-bd_sf"/>
</dbReference>
<dbReference type="GO" id="GO:0008270">
    <property type="term" value="F:zinc ion binding"/>
    <property type="evidence" value="ECO:0007669"/>
    <property type="project" value="InterPro"/>
</dbReference>
<evidence type="ECO:0000256" key="6">
    <source>
        <dbReference type="ARBA" id="ARBA00023015"/>
    </source>
</evidence>
<accession>A0A0J9XFZ1</accession>
<comment type="similarity">
    <text evidence="2">Belongs to the ERT1/acuK family.</text>
</comment>
<keyword evidence="9" id="KW-0804">Transcription</keyword>
<dbReference type="InterPro" id="IPR000014">
    <property type="entry name" value="PAS"/>
</dbReference>
<dbReference type="Gene3D" id="4.10.240.10">
    <property type="entry name" value="Zn(2)-C6 fungal-type DNA-binding domain"/>
    <property type="match status" value="1"/>
</dbReference>
<dbReference type="GO" id="GO:0000977">
    <property type="term" value="F:RNA polymerase II transcription regulatory region sequence-specific DNA binding"/>
    <property type="evidence" value="ECO:0007669"/>
    <property type="project" value="TreeGrafter"/>
</dbReference>
<feature type="region of interest" description="Disordered" evidence="11">
    <location>
        <begin position="273"/>
        <end position="298"/>
    </location>
</feature>
<dbReference type="CDD" id="cd00067">
    <property type="entry name" value="GAL4"/>
    <property type="match status" value="1"/>
</dbReference>
<dbReference type="PANTHER" id="PTHR47659:SF1">
    <property type="entry name" value="TRANSCRIPTION ACTIVATOR OF GLUCONEOGENESIS ERT1"/>
    <property type="match status" value="1"/>
</dbReference>
<evidence type="ECO:0000256" key="10">
    <source>
        <dbReference type="ARBA" id="ARBA00023242"/>
    </source>
</evidence>
<evidence type="ECO:0000256" key="5">
    <source>
        <dbReference type="ARBA" id="ARBA00022833"/>
    </source>
</evidence>
<comment type="caution">
    <text evidence="13">The sequence shown here is derived from an EMBL/GenBank/DDBJ whole genome shotgun (WGS) entry which is preliminary data.</text>
</comment>
<evidence type="ECO:0000256" key="8">
    <source>
        <dbReference type="ARBA" id="ARBA00023159"/>
    </source>
</evidence>
<dbReference type="GO" id="GO:0006094">
    <property type="term" value="P:gluconeogenesis"/>
    <property type="evidence" value="ECO:0007669"/>
    <property type="project" value="UniProtKB-KW"/>
</dbReference>
<evidence type="ECO:0000256" key="2">
    <source>
        <dbReference type="ARBA" id="ARBA00010855"/>
    </source>
</evidence>
<reference evidence="13" key="1">
    <citation type="submission" date="2014-03" db="EMBL/GenBank/DDBJ databases">
        <authorList>
            <person name="Casaregola S."/>
        </authorList>
    </citation>
    <scope>NUCLEOTIDE SEQUENCE [LARGE SCALE GENOMIC DNA]</scope>
    <source>
        <strain evidence="13">CLIB 918</strain>
    </source>
</reference>
<keyword evidence="4" id="KW-0479">Metal-binding</keyword>
<gene>
    <name evidence="13" type="ORF">BN980_GECA14s02265g</name>
</gene>
<keyword evidence="3" id="KW-0312">Gluconeogenesis</keyword>
<dbReference type="GO" id="GO:0009267">
    <property type="term" value="P:cellular response to starvation"/>
    <property type="evidence" value="ECO:0007669"/>
    <property type="project" value="TreeGrafter"/>
</dbReference>
<keyword evidence="14" id="KW-1185">Reference proteome</keyword>